<dbReference type="Proteomes" id="UP000815325">
    <property type="component" value="Unassembled WGS sequence"/>
</dbReference>
<sequence length="96" mass="11099">MQAFCEIFMHWPPHLKSRPPRQEDSPFGHVLGYMFKVETNSRGTLHTHGNIIQPFLQPRRLESVFSDPCMRIQLLDFLEHIACHHAGNGCTNSRSN</sequence>
<comment type="caution">
    <text evidence="1">The sequence shown here is derived from an EMBL/GenBank/DDBJ whole genome shotgun (WGS) entry which is preliminary data.</text>
</comment>
<accession>A0ABQ7FVP1</accession>
<proteinExistence type="predicted"/>
<organism evidence="1 2">
    <name type="scientific">Dunaliella salina</name>
    <name type="common">Green alga</name>
    <name type="synonym">Protococcus salinus</name>
    <dbReference type="NCBI Taxonomy" id="3046"/>
    <lineage>
        <taxon>Eukaryota</taxon>
        <taxon>Viridiplantae</taxon>
        <taxon>Chlorophyta</taxon>
        <taxon>core chlorophytes</taxon>
        <taxon>Chlorophyceae</taxon>
        <taxon>CS clade</taxon>
        <taxon>Chlamydomonadales</taxon>
        <taxon>Dunaliellaceae</taxon>
        <taxon>Dunaliella</taxon>
    </lineage>
</organism>
<evidence type="ECO:0008006" key="3">
    <source>
        <dbReference type="Google" id="ProtNLM"/>
    </source>
</evidence>
<reference evidence="1" key="1">
    <citation type="submission" date="2017-08" db="EMBL/GenBank/DDBJ databases">
        <authorList>
            <person name="Polle J.E."/>
            <person name="Barry K."/>
            <person name="Cushman J."/>
            <person name="Schmutz J."/>
            <person name="Tran D."/>
            <person name="Hathwaick L.T."/>
            <person name="Yim W.C."/>
            <person name="Jenkins J."/>
            <person name="Mckie-Krisberg Z.M."/>
            <person name="Prochnik S."/>
            <person name="Lindquist E."/>
            <person name="Dockter R.B."/>
            <person name="Adam C."/>
            <person name="Molina H."/>
            <person name="Bunkerborg J."/>
            <person name="Jin E."/>
            <person name="Buchheim M."/>
            <person name="Magnuson J."/>
        </authorList>
    </citation>
    <scope>NUCLEOTIDE SEQUENCE</scope>
    <source>
        <strain evidence="1">CCAP 19/18</strain>
    </source>
</reference>
<keyword evidence="2" id="KW-1185">Reference proteome</keyword>
<dbReference type="EMBL" id="MU070920">
    <property type="protein sequence ID" value="KAF5826444.1"/>
    <property type="molecule type" value="Genomic_DNA"/>
</dbReference>
<gene>
    <name evidence="1" type="ORF">DUNSADRAFT_3068</name>
</gene>
<evidence type="ECO:0000313" key="2">
    <source>
        <dbReference type="Proteomes" id="UP000815325"/>
    </source>
</evidence>
<name>A0ABQ7FVP1_DUNSA</name>
<evidence type="ECO:0000313" key="1">
    <source>
        <dbReference type="EMBL" id="KAF5826444.1"/>
    </source>
</evidence>
<protein>
    <recommendedName>
        <fullName evidence="3">Helitron helicase-like domain-containing protein</fullName>
    </recommendedName>
</protein>